<dbReference type="Pfam" id="PF18312">
    <property type="entry name" value="ScsC_N"/>
    <property type="match status" value="1"/>
</dbReference>
<dbReference type="Pfam" id="PF01323">
    <property type="entry name" value="DSBA"/>
    <property type="match status" value="1"/>
</dbReference>
<proteinExistence type="predicted"/>
<evidence type="ECO:0000256" key="5">
    <source>
        <dbReference type="SAM" id="SignalP"/>
    </source>
</evidence>
<keyword evidence="1 5" id="KW-0732">Signal</keyword>
<keyword evidence="4" id="KW-0676">Redox-active center</keyword>
<dbReference type="InterPro" id="IPR036249">
    <property type="entry name" value="Thioredoxin-like_sf"/>
</dbReference>
<organism evidence="7 8">
    <name type="scientific">Marivivens donghaensis</name>
    <dbReference type="NCBI Taxonomy" id="1699413"/>
    <lineage>
        <taxon>Bacteria</taxon>
        <taxon>Pseudomonadati</taxon>
        <taxon>Pseudomonadota</taxon>
        <taxon>Alphaproteobacteria</taxon>
        <taxon>Rhodobacterales</taxon>
        <taxon>Paracoccaceae</taxon>
        <taxon>Marivivens group</taxon>
        <taxon>Marivivens</taxon>
    </lineage>
</organism>
<keyword evidence="2" id="KW-0560">Oxidoreductase</keyword>
<evidence type="ECO:0000256" key="3">
    <source>
        <dbReference type="ARBA" id="ARBA00023157"/>
    </source>
</evidence>
<name>A0ABX0W1B6_9RHOB</name>
<dbReference type="EMBL" id="JAATOP010000005">
    <property type="protein sequence ID" value="NIY72688.1"/>
    <property type="molecule type" value="Genomic_DNA"/>
</dbReference>
<dbReference type="InterPro" id="IPR001853">
    <property type="entry name" value="DSBA-like_thioredoxin_dom"/>
</dbReference>
<sequence length="248" mass="27326">MKRLALSFALGLGLATSAAATDIDQMTDAEREAFGAEVRAYLLENPEVLIEAYGVLEQRQAQAEAVADRNLAQANMDALYNDGHSWVGGNPDGDITIVEFMDYRCGYCKRAFPEVEELVETDGNIRFIVKEFPILGEASVLASRFAIAAHQLYDDETYKLVHDTLMEFRGDITPDSLAQLADTFGLDSDAILERATSNEVTAVLQANMELAQILQISGTPTFVVEDEMVRGYMPLAAMQQTVEEQRAD</sequence>
<evidence type="ECO:0000313" key="8">
    <source>
        <dbReference type="Proteomes" id="UP000709466"/>
    </source>
</evidence>
<evidence type="ECO:0000256" key="2">
    <source>
        <dbReference type="ARBA" id="ARBA00023002"/>
    </source>
</evidence>
<dbReference type="CDD" id="cd03023">
    <property type="entry name" value="DsbA_Com1_like"/>
    <property type="match status" value="1"/>
</dbReference>
<dbReference type="Proteomes" id="UP000709466">
    <property type="component" value="Unassembled WGS sequence"/>
</dbReference>
<keyword evidence="3" id="KW-1015">Disulfide bond</keyword>
<comment type="caution">
    <text evidence="7">The sequence shown here is derived from an EMBL/GenBank/DDBJ whole genome shotgun (WGS) entry which is preliminary data.</text>
</comment>
<gene>
    <name evidence="7" type="ORF">HCZ30_09595</name>
</gene>
<dbReference type="PANTHER" id="PTHR13887:SF14">
    <property type="entry name" value="DISULFIDE BOND FORMATION PROTEIN D"/>
    <property type="match status" value="1"/>
</dbReference>
<evidence type="ECO:0000259" key="6">
    <source>
        <dbReference type="PROSITE" id="PS51352"/>
    </source>
</evidence>
<dbReference type="PROSITE" id="PS51352">
    <property type="entry name" value="THIOREDOXIN_2"/>
    <property type="match status" value="1"/>
</dbReference>
<dbReference type="RefSeq" id="WP_167638065.1">
    <property type="nucleotide sequence ID" value="NZ_JAATOP010000005.1"/>
</dbReference>
<feature type="domain" description="Thioredoxin" evidence="6">
    <location>
        <begin position="65"/>
        <end position="247"/>
    </location>
</feature>
<dbReference type="SUPFAM" id="SSF52833">
    <property type="entry name" value="Thioredoxin-like"/>
    <property type="match status" value="1"/>
</dbReference>
<dbReference type="InterPro" id="IPR041205">
    <property type="entry name" value="ScsC_N"/>
</dbReference>
<feature type="chain" id="PRO_5047229477" evidence="5">
    <location>
        <begin position="21"/>
        <end position="248"/>
    </location>
</feature>
<dbReference type="PANTHER" id="PTHR13887">
    <property type="entry name" value="GLUTATHIONE S-TRANSFERASE KAPPA"/>
    <property type="match status" value="1"/>
</dbReference>
<evidence type="ECO:0000313" key="7">
    <source>
        <dbReference type="EMBL" id="NIY72688.1"/>
    </source>
</evidence>
<evidence type="ECO:0000256" key="4">
    <source>
        <dbReference type="ARBA" id="ARBA00023284"/>
    </source>
</evidence>
<protein>
    <submittedName>
        <fullName evidence="7">DsbA family protein</fullName>
    </submittedName>
</protein>
<keyword evidence="8" id="KW-1185">Reference proteome</keyword>
<dbReference type="Gene3D" id="3.40.30.10">
    <property type="entry name" value="Glutaredoxin"/>
    <property type="match status" value="1"/>
</dbReference>
<accession>A0ABX0W1B6</accession>
<feature type="signal peptide" evidence="5">
    <location>
        <begin position="1"/>
        <end position="20"/>
    </location>
</feature>
<reference evidence="7 8" key="1">
    <citation type="submission" date="2020-03" db="EMBL/GenBank/DDBJ databases">
        <title>Bacterial isolates of synthetic phycosphere.</title>
        <authorList>
            <person name="Fu H."/>
            <person name="Moran M.A."/>
        </authorList>
    </citation>
    <scope>NUCLEOTIDE SEQUENCE [LARGE SCALE GENOMIC DNA]</scope>
    <source>
        <strain evidence="7 8">HF1</strain>
    </source>
</reference>
<evidence type="ECO:0000256" key="1">
    <source>
        <dbReference type="ARBA" id="ARBA00022729"/>
    </source>
</evidence>
<dbReference type="InterPro" id="IPR013766">
    <property type="entry name" value="Thioredoxin_domain"/>
</dbReference>